<organism evidence="3 4">
    <name type="scientific">Eucalyptus globulus</name>
    <name type="common">Tasmanian blue gum</name>
    <dbReference type="NCBI Taxonomy" id="34317"/>
    <lineage>
        <taxon>Eukaryota</taxon>
        <taxon>Viridiplantae</taxon>
        <taxon>Streptophyta</taxon>
        <taxon>Embryophyta</taxon>
        <taxon>Tracheophyta</taxon>
        <taxon>Spermatophyta</taxon>
        <taxon>Magnoliopsida</taxon>
        <taxon>eudicotyledons</taxon>
        <taxon>Gunneridae</taxon>
        <taxon>Pentapetalae</taxon>
        <taxon>rosids</taxon>
        <taxon>malvids</taxon>
        <taxon>Myrtales</taxon>
        <taxon>Myrtaceae</taxon>
        <taxon>Myrtoideae</taxon>
        <taxon>Eucalypteae</taxon>
        <taxon>Eucalyptus</taxon>
    </lineage>
</organism>
<dbReference type="InterPro" id="IPR011008">
    <property type="entry name" value="Dimeric_a/b-barrel"/>
</dbReference>
<evidence type="ECO:0000313" key="4">
    <source>
        <dbReference type="Proteomes" id="UP001634007"/>
    </source>
</evidence>
<sequence>MEEAKGLVRHVLLVKFKDGTPPANTQQIIKNFANLVDLIEPVKSYIKNLDQGFTHVLYLTFDSAKGLAEYMDHPVHAEFANQSLPHLDKHVVIDYEQTVFHT</sequence>
<dbReference type="AlphaFoldDB" id="A0ABD3LKT2"/>
<dbReference type="Gene3D" id="3.30.70.100">
    <property type="match status" value="1"/>
</dbReference>
<evidence type="ECO:0000256" key="1">
    <source>
        <dbReference type="ARBA" id="ARBA00011738"/>
    </source>
</evidence>
<dbReference type="PANTHER" id="PTHR33178:SF10">
    <property type="entry name" value="STRESS-RESPONSE A_B BARREL DOMAIN-CONTAINING PROTEIN"/>
    <property type="match status" value="1"/>
</dbReference>
<dbReference type="SUPFAM" id="SSF54909">
    <property type="entry name" value="Dimeric alpha+beta barrel"/>
    <property type="match status" value="1"/>
</dbReference>
<dbReference type="EMBL" id="JBJKBG010000002">
    <property type="protein sequence ID" value="KAL3750487.1"/>
    <property type="molecule type" value="Genomic_DNA"/>
</dbReference>
<protein>
    <recommendedName>
        <fullName evidence="2">Stress-response A/B barrel domain-containing protein</fullName>
    </recommendedName>
</protein>
<comment type="caution">
    <text evidence="3">The sequence shown here is derived from an EMBL/GenBank/DDBJ whole genome shotgun (WGS) entry which is preliminary data.</text>
</comment>
<evidence type="ECO:0000259" key="2">
    <source>
        <dbReference type="PROSITE" id="PS51502"/>
    </source>
</evidence>
<gene>
    <name evidence="3" type="ORF">ACJRO7_011483</name>
</gene>
<proteinExistence type="predicted"/>
<dbReference type="Pfam" id="PF07876">
    <property type="entry name" value="Dabb"/>
    <property type="match status" value="1"/>
</dbReference>
<keyword evidence="4" id="KW-1185">Reference proteome</keyword>
<reference evidence="3 4" key="1">
    <citation type="submission" date="2024-11" db="EMBL/GenBank/DDBJ databases">
        <title>Chromosome-level genome assembly of Eucalyptus globulus Labill. provides insights into its genome evolution.</title>
        <authorList>
            <person name="Li X."/>
        </authorList>
    </citation>
    <scope>NUCLEOTIDE SEQUENCE [LARGE SCALE GENOMIC DNA]</scope>
    <source>
        <strain evidence="3">CL2024</strain>
        <tissue evidence="3">Fresh tender leaves</tissue>
    </source>
</reference>
<feature type="domain" description="Stress-response A/B barrel" evidence="2">
    <location>
        <begin position="8"/>
        <end position="95"/>
    </location>
</feature>
<evidence type="ECO:0000313" key="3">
    <source>
        <dbReference type="EMBL" id="KAL3750487.1"/>
    </source>
</evidence>
<dbReference type="Proteomes" id="UP001634007">
    <property type="component" value="Unassembled WGS sequence"/>
</dbReference>
<accession>A0ABD3LKT2</accession>
<dbReference type="PROSITE" id="PS51502">
    <property type="entry name" value="S_R_A_B_BARREL"/>
    <property type="match status" value="1"/>
</dbReference>
<name>A0ABD3LKT2_EUCGL</name>
<dbReference type="PANTHER" id="PTHR33178">
    <property type="match status" value="1"/>
</dbReference>
<dbReference type="SMART" id="SM00886">
    <property type="entry name" value="Dabb"/>
    <property type="match status" value="1"/>
</dbReference>
<dbReference type="InterPro" id="IPR044662">
    <property type="entry name" value="HS1/DABB1-like"/>
</dbReference>
<dbReference type="InterPro" id="IPR013097">
    <property type="entry name" value="Dabb"/>
</dbReference>
<comment type="subunit">
    <text evidence="1">Homodimer.</text>
</comment>